<organism evidence="8 9">
    <name type="scientific">Roseivivax jejudonensis</name>
    <dbReference type="NCBI Taxonomy" id="1529041"/>
    <lineage>
        <taxon>Bacteria</taxon>
        <taxon>Pseudomonadati</taxon>
        <taxon>Pseudomonadota</taxon>
        <taxon>Alphaproteobacteria</taxon>
        <taxon>Rhodobacterales</taxon>
        <taxon>Roseobacteraceae</taxon>
        <taxon>Roseivivax</taxon>
    </lineage>
</organism>
<feature type="transmembrane region" description="Helical" evidence="7">
    <location>
        <begin position="184"/>
        <end position="203"/>
    </location>
</feature>
<feature type="transmembrane region" description="Helical" evidence="7">
    <location>
        <begin position="156"/>
        <end position="178"/>
    </location>
</feature>
<feature type="transmembrane region" description="Helical" evidence="7">
    <location>
        <begin position="260"/>
        <end position="283"/>
    </location>
</feature>
<feature type="transmembrane region" description="Helical" evidence="7">
    <location>
        <begin position="368"/>
        <end position="387"/>
    </location>
</feature>
<evidence type="ECO:0000256" key="2">
    <source>
        <dbReference type="ARBA" id="ARBA00007430"/>
    </source>
</evidence>
<feature type="transmembrane region" description="Helical" evidence="7">
    <location>
        <begin position="304"/>
        <end position="328"/>
    </location>
</feature>
<dbReference type="InterPro" id="IPR050833">
    <property type="entry name" value="Poly_Biosynth_Transport"/>
</dbReference>
<dbReference type="EMBL" id="FWFK01000001">
    <property type="protein sequence ID" value="SLN22560.1"/>
    <property type="molecule type" value="Genomic_DNA"/>
</dbReference>
<feature type="transmembrane region" description="Helical" evidence="7">
    <location>
        <begin position="223"/>
        <end position="240"/>
    </location>
</feature>
<feature type="transmembrane region" description="Helical" evidence="7">
    <location>
        <begin position="51"/>
        <end position="78"/>
    </location>
</feature>
<feature type="transmembrane region" description="Helical" evidence="7">
    <location>
        <begin position="334"/>
        <end position="356"/>
    </location>
</feature>
<keyword evidence="6 7" id="KW-0472">Membrane</keyword>
<dbReference type="AlphaFoldDB" id="A0A1X6YIZ2"/>
<evidence type="ECO:0000256" key="6">
    <source>
        <dbReference type="ARBA" id="ARBA00023136"/>
    </source>
</evidence>
<dbReference type="Pfam" id="PF13440">
    <property type="entry name" value="Polysacc_synt_3"/>
    <property type="match status" value="1"/>
</dbReference>
<keyword evidence="5 7" id="KW-1133">Transmembrane helix</keyword>
<evidence type="ECO:0000313" key="9">
    <source>
        <dbReference type="Proteomes" id="UP000193570"/>
    </source>
</evidence>
<feature type="transmembrane region" description="Helical" evidence="7">
    <location>
        <begin position="426"/>
        <end position="448"/>
    </location>
</feature>
<evidence type="ECO:0000256" key="5">
    <source>
        <dbReference type="ARBA" id="ARBA00022989"/>
    </source>
</evidence>
<dbReference type="GO" id="GO:0005886">
    <property type="term" value="C:plasma membrane"/>
    <property type="evidence" value="ECO:0007669"/>
    <property type="project" value="UniProtKB-SubCell"/>
</dbReference>
<accession>A0A1X6YIZ2</accession>
<comment type="subcellular location">
    <subcellularLocation>
        <location evidence="1">Cell membrane</location>
        <topology evidence="1">Multi-pass membrane protein</topology>
    </subcellularLocation>
</comment>
<feature type="transmembrane region" description="Helical" evidence="7">
    <location>
        <begin position="125"/>
        <end position="144"/>
    </location>
</feature>
<dbReference type="RefSeq" id="WP_085790585.1">
    <property type="nucleotide sequence ID" value="NZ_FWFK01000001.1"/>
</dbReference>
<name>A0A1X6YIZ2_9RHOB</name>
<feature type="transmembrane region" description="Helical" evidence="7">
    <location>
        <begin position="393"/>
        <end position="414"/>
    </location>
</feature>
<comment type="similarity">
    <text evidence="2">Belongs to the polysaccharide synthase family.</text>
</comment>
<dbReference type="PANTHER" id="PTHR30250">
    <property type="entry name" value="PST FAMILY PREDICTED COLANIC ACID TRANSPORTER"/>
    <property type="match status" value="1"/>
</dbReference>
<keyword evidence="4 7" id="KW-0812">Transmembrane</keyword>
<protein>
    <submittedName>
        <fullName evidence="8">Lipopolysaccharide biosynthesis protein WzxC</fullName>
    </submittedName>
</protein>
<keyword evidence="3" id="KW-1003">Cell membrane</keyword>
<evidence type="ECO:0000256" key="3">
    <source>
        <dbReference type="ARBA" id="ARBA00022475"/>
    </source>
</evidence>
<evidence type="ECO:0000313" key="8">
    <source>
        <dbReference type="EMBL" id="SLN22560.1"/>
    </source>
</evidence>
<dbReference type="PANTHER" id="PTHR30250:SF10">
    <property type="entry name" value="LIPOPOLYSACCHARIDE BIOSYNTHESIS PROTEIN WZXC"/>
    <property type="match status" value="1"/>
</dbReference>
<dbReference type="OrthoDB" id="7605542at2"/>
<evidence type="ECO:0000256" key="7">
    <source>
        <dbReference type="SAM" id="Phobius"/>
    </source>
</evidence>
<keyword evidence="9" id="KW-1185">Reference proteome</keyword>
<sequence>MRMALLERFRGASLTARALRSSMLTVGGFGSMQALRLLSNLVLTRLLFPEAFGLMALVLVFLTGLAMFSDVGVTPAILQSKRGDDPDFLDTAWTIQVGRGICLAAFAAALAWPMAQIYAEPQLVQLLPVAGLTLLIAGFNPTRLDTAGRHLMLGRVTVIEIASQVAGLIVAIAFALIFRSVWALVASNLVTALAKLVLLDLFLPGARNRFRLERPAARELVSFGKWIFLATVCGFISHQADKLLIGRYLPLDVFGVYNIGYFLASFPMLLGLMVVGRVLIPIYREAPPAESRENFAKLRRMRTLVTGALLMLSALAACLGVWLVELLYDPRYHLAGAVVVVLALTQIPQIIGLTYDQAALAAGDSRRFFVLSLAKAVFMVAGLLIGLEAGGLLGALIGQGVAQIMIYPVVTWLARRSGVWDPLHDAGGCILGALIVALALALNGTAIADLASG</sequence>
<dbReference type="Proteomes" id="UP000193570">
    <property type="component" value="Unassembled WGS sequence"/>
</dbReference>
<gene>
    <name evidence="8" type="primary">wzxC_2</name>
    <name evidence="8" type="ORF">ROJ8625_00877</name>
</gene>
<proteinExistence type="inferred from homology"/>
<reference evidence="8 9" key="1">
    <citation type="submission" date="2017-03" db="EMBL/GenBank/DDBJ databases">
        <authorList>
            <person name="Afonso C.L."/>
            <person name="Miller P.J."/>
            <person name="Scott M.A."/>
            <person name="Spackman E."/>
            <person name="Goraichik I."/>
            <person name="Dimitrov K.M."/>
            <person name="Suarez D.L."/>
            <person name="Swayne D.E."/>
        </authorList>
    </citation>
    <scope>NUCLEOTIDE SEQUENCE [LARGE SCALE GENOMIC DNA]</scope>
    <source>
        <strain evidence="8 9">CECT 8625</strain>
    </source>
</reference>
<evidence type="ECO:0000256" key="1">
    <source>
        <dbReference type="ARBA" id="ARBA00004651"/>
    </source>
</evidence>
<evidence type="ECO:0000256" key="4">
    <source>
        <dbReference type="ARBA" id="ARBA00022692"/>
    </source>
</evidence>